<dbReference type="Proteomes" id="UP000319715">
    <property type="component" value="Unassembled WGS sequence"/>
</dbReference>
<dbReference type="EMBL" id="LDSE01000008">
    <property type="protein sequence ID" value="KTS69024.1"/>
    <property type="molecule type" value="Genomic_DNA"/>
</dbReference>
<dbReference type="RefSeq" id="WP_021510007.1">
    <property type="nucleotide sequence ID" value="NZ_CP045216.1"/>
</dbReference>
<reference evidence="2 4" key="2">
    <citation type="submission" date="2019-06" db="EMBL/GenBank/DDBJ databases">
        <title>Pantoea dispersa Assembly.</title>
        <authorList>
            <person name="Wang J."/>
        </authorList>
    </citation>
    <scope>NUCLEOTIDE SEQUENCE [LARGE SCALE GENOMIC DNA]</scope>
    <source>
        <strain evidence="2">Bio</strain>
        <strain evidence="4">bio</strain>
    </source>
</reference>
<dbReference type="AlphaFoldDB" id="A0A8E1S1F6"/>
<gene>
    <name evidence="2" type="ORF">FK492_02690</name>
    <name evidence="1" type="ORF">SA3R_04430</name>
</gene>
<reference evidence="1 3" key="1">
    <citation type="journal article" date="2016" name="Front. Microbiol.">
        <title>Genomic Resource of Rice Seed Associated Bacteria.</title>
        <authorList>
            <person name="Midha S."/>
            <person name="Bansal K."/>
            <person name="Sharma S."/>
            <person name="Kumar N."/>
            <person name="Patil P.P."/>
            <person name="Chaudhry V."/>
            <person name="Patil P.B."/>
        </authorList>
    </citation>
    <scope>NUCLEOTIDE SEQUENCE [LARGE SCALE GENOMIC DNA]</scope>
    <source>
        <strain evidence="1 3">SA3</strain>
    </source>
</reference>
<evidence type="ECO:0000313" key="3">
    <source>
        <dbReference type="Proteomes" id="UP000071979"/>
    </source>
</evidence>
<protein>
    <submittedName>
        <fullName evidence="1">Uncharacterized protein</fullName>
    </submittedName>
</protein>
<evidence type="ECO:0000313" key="1">
    <source>
        <dbReference type="EMBL" id="KTS69024.1"/>
    </source>
</evidence>
<sequence>MSQSALATYLALSDDDLNEMGIRPDTLFEAQPDDNGAAGYYFNVPDTTPQRVLGQKRWSLGDRIDIPASVLNNDSA</sequence>
<evidence type="ECO:0000313" key="2">
    <source>
        <dbReference type="EMBL" id="TQC76934.1"/>
    </source>
</evidence>
<accession>A0A8E1S1F6</accession>
<dbReference type="OrthoDB" id="6549039at2"/>
<proteinExistence type="predicted"/>
<name>A0A8E1S1F6_9GAMM</name>
<dbReference type="EMBL" id="VICF01000001">
    <property type="protein sequence ID" value="TQC76934.1"/>
    <property type="molecule type" value="Genomic_DNA"/>
</dbReference>
<keyword evidence="4" id="KW-1185">Reference proteome</keyword>
<organism evidence="1 3">
    <name type="scientific">Pantoea dispersa</name>
    <dbReference type="NCBI Taxonomy" id="59814"/>
    <lineage>
        <taxon>Bacteria</taxon>
        <taxon>Pseudomonadati</taxon>
        <taxon>Pseudomonadota</taxon>
        <taxon>Gammaproteobacteria</taxon>
        <taxon>Enterobacterales</taxon>
        <taxon>Erwiniaceae</taxon>
        <taxon>Pantoea</taxon>
    </lineage>
</organism>
<evidence type="ECO:0000313" key="4">
    <source>
        <dbReference type="Proteomes" id="UP000319715"/>
    </source>
</evidence>
<comment type="caution">
    <text evidence="1">The sequence shown here is derived from an EMBL/GenBank/DDBJ whole genome shotgun (WGS) entry which is preliminary data.</text>
</comment>
<dbReference type="GeneID" id="67451626"/>
<dbReference type="Proteomes" id="UP000071979">
    <property type="component" value="Unassembled WGS sequence"/>
</dbReference>